<keyword evidence="3" id="KW-1185">Reference proteome</keyword>
<sequence length="326" mass="37081">MNECLESNNKKMNIESEDLKLFEKIAKIGLIKNDQKCSKTFCKKFGTVMNLKQRKRSTNAKNAIISWRCSSCGTFKSIFEDWFFSLFKKPIRIILAVIRSWAAELTVSKTVDSILLHFDHNLNRETVSSIFFQMRQLCSLSLDKKNLKLGGQGKIVEIDESLYAKVKHWKGKDLIRPQVWTFGLVQRKHSSTNGLCYLTFAEGEVPENEKGSDLSDDETLARTDSTSVTENDLNSKETGVDSTENDEVEDINSISKNLNEMRFLNIKEKLNEYRKLALEPHVASDEAKEQVAAALSKHTNPISCPICKALMKNERGVKLHIAKKHS</sequence>
<dbReference type="Proteomes" id="UP000276133">
    <property type="component" value="Unassembled WGS sequence"/>
</dbReference>
<dbReference type="EMBL" id="REGN01012317">
    <property type="protein sequence ID" value="RMZ95952.1"/>
    <property type="molecule type" value="Genomic_DNA"/>
</dbReference>
<dbReference type="AlphaFoldDB" id="A0A3M7PA84"/>
<accession>A0A3M7PA84</accession>
<feature type="region of interest" description="Disordered" evidence="1">
    <location>
        <begin position="207"/>
        <end position="245"/>
    </location>
</feature>
<feature type="compositionally biased region" description="Polar residues" evidence="1">
    <location>
        <begin position="222"/>
        <end position="232"/>
    </location>
</feature>
<dbReference type="OrthoDB" id="10052789at2759"/>
<proteinExistence type="predicted"/>
<name>A0A3M7PA84_BRAPC</name>
<comment type="caution">
    <text evidence="2">The sequence shown here is derived from an EMBL/GenBank/DDBJ whole genome shotgun (WGS) entry which is preliminary data.</text>
</comment>
<organism evidence="2 3">
    <name type="scientific">Brachionus plicatilis</name>
    <name type="common">Marine rotifer</name>
    <name type="synonym">Brachionus muelleri</name>
    <dbReference type="NCBI Taxonomy" id="10195"/>
    <lineage>
        <taxon>Eukaryota</taxon>
        <taxon>Metazoa</taxon>
        <taxon>Spiralia</taxon>
        <taxon>Gnathifera</taxon>
        <taxon>Rotifera</taxon>
        <taxon>Eurotatoria</taxon>
        <taxon>Monogononta</taxon>
        <taxon>Pseudotrocha</taxon>
        <taxon>Ploima</taxon>
        <taxon>Brachionidae</taxon>
        <taxon>Brachionus</taxon>
    </lineage>
</organism>
<evidence type="ECO:0000313" key="2">
    <source>
        <dbReference type="EMBL" id="RMZ95952.1"/>
    </source>
</evidence>
<protein>
    <submittedName>
        <fullName evidence="2">Uncharacterized protein</fullName>
    </submittedName>
</protein>
<gene>
    <name evidence="2" type="ORF">BpHYR1_020281</name>
</gene>
<evidence type="ECO:0000256" key="1">
    <source>
        <dbReference type="SAM" id="MobiDB-lite"/>
    </source>
</evidence>
<reference evidence="2 3" key="1">
    <citation type="journal article" date="2018" name="Sci. Rep.">
        <title>Genomic signatures of local adaptation to the degree of environmental predictability in rotifers.</title>
        <authorList>
            <person name="Franch-Gras L."/>
            <person name="Hahn C."/>
            <person name="Garcia-Roger E.M."/>
            <person name="Carmona M.J."/>
            <person name="Serra M."/>
            <person name="Gomez A."/>
        </authorList>
    </citation>
    <scope>NUCLEOTIDE SEQUENCE [LARGE SCALE GENOMIC DNA]</scope>
    <source>
        <strain evidence="2">HYR1</strain>
    </source>
</reference>
<evidence type="ECO:0000313" key="3">
    <source>
        <dbReference type="Proteomes" id="UP000276133"/>
    </source>
</evidence>